<dbReference type="Pfam" id="PF01674">
    <property type="entry name" value="Lipase_2"/>
    <property type="match status" value="1"/>
</dbReference>
<proteinExistence type="predicted"/>
<evidence type="ECO:0000256" key="1">
    <source>
        <dbReference type="SAM" id="SignalP"/>
    </source>
</evidence>
<name>A0A7T0KMA4_9CORY</name>
<keyword evidence="3" id="KW-1185">Reference proteome</keyword>
<dbReference type="KEGG" id="cqn:G7Y29_00575"/>
<dbReference type="PANTHER" id="PTHR32015">
    <property type="entry name" value="FASTING INDUCED LIPASE"/>
    <property type="match status" value="1"/>
</dbReference>
<dbReference type="InterPro" id="IPR029058">
    <property type="entry name" value="AB_hydrolase_fold"/>
</dbReference>
<accession>A0A7T0KMA4</accession>
<sequence>MNRLSCAVATAAMAASLTAAPAHAAGSSATLPEAPFNDPTCVPAPEHPYPVVFLHGTSANASKFEASAQQLVDDGYCAYTLNYGREKWTIQSISPSVYGAADLLTSAEEVATFIDHVLDTTGAEKVDIVAHSQGALQAKNYISRFGNADRVNRVVAMGASLHGTTLNGQGEFLLKLVTAMPTLAAFFASTSAIQQLAGSAAMAEHNALPDTAAGVTYMSFYSPHDTTVTPNSASYFNPVPGANVVNLDAEAVCSPAAPITHPDMPSNPTMMALTKWGLERPAEETLPSAAACAPAV</sequence>
<dbReference type="EMBL" id="CP064955">
    <property type="protein sequence ID" value="QPK83361.1"/>
    <property type="molecule type" value="Genomic_DNA"/>
</dbReference>
<dbReference type="RefSeq" id="WP_165002950.1">
    <property type="nucleotide sequence ID" value="NZ_CP064955.1"/>
</dbReference>
<dbReference type="InterPro" id="IPR002918">
    <property type="entry name" value="Lipase_EstA/Esterase_EstB"/>
</dbReference>
<dbReference type="Gene3D" id="3.40.50.1820">
    <property type="entry name" value="alpha/beta hydrolase"/>
    <property type="match status" value="1"/>
</dbReference>
<feature type="chain" id="PRO_5032555896" evidence="1">
    <location>
        <begin position="25"/>
        <end position="296"/>
    </location>
</feature>
<reference evidence="2 3" key="1">
    <citation type="submission" date="2020-11" db="EMBL/GenBank/DDBJ databases">
        <title>Corynebacterium sp. MC1420.</title>
        <authorList>
            <person name="Zhou J."/>
        </authorList>
    </citation>
    <scope>NUCLEOTIDE SEQUENCE [LARGE SCALE GENOMIC DNA]</scope>
    <source>
        <strain evidence="2 3">MC1420</strain>
    </source>
</reference>
<dbReference type="GO" id="GO:0016298">
    <property type="term" value="F:lipase activity"/>
    <property type="evidence" value="ECO:0007669"/>
    <property type="project" value="TreeGrafter"/>
</dbReference>
<keyword evidence="1" id="KW-0732">Signal</keyword>
<dbReference type="Proteomes" id="UP000594586">
    <property type="component" value="Chromosome"/>
</dbReference>
<dbReference type="SUPFAM" id="SSF53474">
    <property type="entry name" value="alpha/beta-Hydrolases"/>
    <property type="match status" value="1"/>
</dbReference>
<evidence type="ECO:0000313" key="3">
    <source>
        <dbReference type="Proteomes" id="UP000594586"/>
    </source>
</evidence>
<dbReference type="GO" id="GO:0016042">
    <property type="term" value="P:lipid catabolic process"/>
    <property type="evidence" value="ECO:0007669"/>
    <property type="project" value="InterPro"/>
</dbReference>
<evidence type="ECO:0000313" key="2">
    <source>
        <dbReference type="EMBL" id="QPK83361.1"/>
    </source>
</evidence>
<keyword evidence="2" id="KW-0378">Hydrolase</keyword>
<dbReference type="PANTHER" id="PTHR32015:SF1">
    <property type="entry name" value="LIPASE"/>
    <property type="match status" value="1"/>
</dbReference>
<feature type="signal peptide" evidence="1">
    <location>
        <begin position="1"/>
        <end position="24"/>
    </location>
</feature>
<organism evidence="2 3">
    <name type="scientific">Corynebacterium qintianiae</name>
    <dbReference type="NCBI Taxonomy" id="2709392"/>
    <lineage>
        <taxon>Bacteria</taxon>
        <taxon>Bacillati</taxon>
        <taxon>Actinomycetota</taxon>
        <taxon>Actinomycetes</taxon>
        <taxon>Mycobacteriales</taxon>
        <taxon>Corynebacteriaceae</taxon>
        <taxon>Corynebacterium</taxon>
    </lineage>
</organism>
<dbReference type="AlphaFoldDB" id="A0A7T0KMA4"/>
<protein>
    <submittedName>
        <fullName evidence="2">Alpha/beta fold hydrolase</fullName>
    </submittedName>
</protein>
<gene>
    <name evidence="2" type="ORF">G7Y29_00575</name>
</gene>